<dbReference type="InterPro" id="IPR050144">
    <property type="entry name" value="AAE_transporter"/>
</dbReference>
<dbReference type="PANTHER" id="PTHR30445">
    <property type="entry name" value="K(+)_H(+) ANTIPORTER SUBUNIT KHTT"/>
    <property type="match status" value="1"/>
</dbReference>
<evidence type="ECO:0000313" key="2">
    <source>
        <dbReference type="EMBL" id="AEB10921.1"/>
    </source>
</evidence>
<dbReference type="EMBL" id="CP002630">
    <property type="protein sequence ID" value="AEB10921.1"/>
    <property type="molecule type" value="Genomic_DNA"/>
</dbReference>
<name>F2NLU1_MARHT</name>
<dbReference type="HOGENOM" id="CLU_116143_0_0_0"/>
<dbReference type="RefSeq" id="WP_013702976.1">
    <property type="nucleotide sequence ID" value="NC_015387.1"/>
</dbReference>
<dbReference type="AlphaFoldDB" id="F2NLU1"/>
<protein>
    <submittedName>
        <fullName evidence="2">TrkA-C domain protein</fullName>
    </submittedName>
</protein>
<reference evidence="2 3" key="1">
    <citation type="journal article" date="2012" name="Stand. Genomic Sci.">
        <title>Complete genome sequence of the aerobic, heterotroph Marinithermus hydrothermalis type strain (T1(T)) from a deep-sea hydrothermal vent chimney.</title>
        <authorList>
            <person name="Copeland A."/>
            <person name="Gu W."/>
            <person name="Yasawong M."/>
            <person name="Lapidus A."/>
            <person name="Lucas S."/>
            <person name="Deshpande S."/>
            <person name="Pagani I."/>
            <person name="Tapia R."/>
            <person name="Cheng J.F."/>
            <person name="Goodwin L.A."/>
            <person name="Pitluck S."/>
            <person name="Liolios K."/>
            <person name="Ivanova N."/>
            <person name="Mavromatis K."/>
            <person name="Mikhailova N."/>
            <person name="Pati A."/>
            <person name="Chen A."/>
            <person name="Palaniappan K."/>
            <person name="Land M."/>
            <person name="Pan C."/>
            <person name="Brambilla E.M."/>
            <person name="Rohde M."/>
            <person name="Tindall B.J."/>
            <person name="Sikorski J."/>
            <person name="Goker M."/>
            <person name="Detter J.C."/>
            <person name="Bristow J."/>
            <person name="Eisen J.A."/>
            <person name="Markowitz V."/>
            <person name="Hugenholtz P."/>
            <person name="Kyrpides N.C."/>
            <person name="Klenk H.P."/>
            <person name="Woyke T."/>
        </authorList>
    </citation>
    <scope>NUCLEOTIDE SEQUENCE [LARGE SCALE GENOMIC DNA]</scope>
    <source>
        <strain evidence="3">DSM 14884 / JCM 11576 / T1</strain>
    </source>
</reference>
<dbReference type="InterPro" id="IPR058776">
    <property type="entry name" value="KhtT-like_N"/>
</dbReference>
<feature type="domain" description="RCK C-terminal" evidence="1">
    <location>
        <begin position="73"/>
        <end position="158"/>
    </location>
</feature>
<keyword evidence="3" id="KW-1185">Reference proteome</keyword>
<dbReference type="PIRSF" id="PIRSF005028">
    <property type="entry name" value="KhtT"/>
    <property type="match status" value="1"/>
</dbReference>
<evidence type="ECO:0000259" key="1">
    <source>
        <dbReference type="PROSITE" id="PS51202"/>
    </source>
</evidence>
<dbReference type="Gene3D" id="3.30.70.1450">
    <property type="entry name" value="Regulator of K+ conductance, C-terminal domain"/>
    <property type="match status" value="1"/>
</dbReference>
<dbReference type="InterPro" id="IPR036721">
    <property type="entry name" value="RCK_C_sf"/>
</dbReference>
<proteinExistence type="predicted"/>
<sequence>MRIEESVLPGVGRKYTIHTRSNDRLVVVVHHSGRREVYFYPDAQEDPTATLELSDEEAREVGAILSGVLFHPEAVGEVKTHLARQTIEWIEIPAGAPCVGRPLSACQPQVSGAHVLAVLREGEALLPNPPPDTRLEPGDTLVVAGPREAVDAFKRSLQ</sequence>
<gene>
    <name evidence="2" type="ordered locus">Marky_0158</name>
</gene>
<dbReference type="InterPro" id="IPR006037">
    <property type="entry name" value="RCK_C"/>
</dbReference>
<organism evidence="2 3">
    <name type="scientific">Marinithermus hydrothermalis (strain DSM 14884 / JCM 11576 / T1)</name>
    <dbReference type="NCBI Taxonomy" id="869210"/>
    <lineage>
        <taxon>Bacteria</taxon>
        <taxon>Thermotogati</taxon>
        <taxon>Deinococcota</taxon>
        <taxon>Deinococci</taxon>
        <taxon>Thermales</taxon>
        <taxon>Thermaceae</taxon>
        <taxon>Marinithermus</taxon>
    </lineage>
</organism>
<dbReference type="KEGG" id="mhd:Marky_0158"/>
<evidence type="ECO:0000313" key="3">
    <source>
        <dbReference type="Proteomes" id="UP000007030"/>
    </source>
</evidence>
<dbReference type="SUPFAM" id="SSF116726">
    <property type="entry name" value="TrkA C-terminal domain-like"/>
    <property type="match status" value="1"/>
</dbReference>
<dbReference type="PANTHER" id="PTHR30445:SF8">
    <property type="entry name" value="K(+)_H(+) ANTIPORTER SUBUNIT KHTT"/>
    <property type="match status" value="1"/>
</dbReference>
<dbReference type="GO" id="GO:0006813">
    <property type="term" value="P:potassium ion transport"/>
    <property type="evidence" value="ECO:0007669"/>
    <property type="project" value="InterPro"/>
</dbReference>
<dbReference type="PROSITE" id="PS51202">
    <property type="entry name" value="RCK_C"/>
    <property type="match status" value="1"/>
</dbReference>
<accession>F2NLU1</accession>
<dbReference type="Pfam" id="PF25991">
    <property type="entry name" value="KhtT_N"/>
    <property type="match status" value="1"/>
</dbReference>
<dbReference type="Proteomes" id="UP000007030">
    <property type="component" value="Chromosome"/>
</dbReference>
<dbReference type="Pfam" id="PF02080">
    <property type="entry name" value="TrkA_C"/>
    <property type="match status" value="1"/>
</dbReference>
<dbReference type="GO" id="GO:0008324">
    <property type="term" value="F:monoatomic cation transmembrane transporter activity"/>
    <property type="evidence" value="ECO:0007669"/>
    <property type="project" value="InterPro"/>
</dbReference>
<dbReference type="InterPro" id="IPR026278">
    <property type="entry name" value="KhtT"/>
</dbReference>
<dbReference type="eggNOG" id="COG0490">
    <property type="taxonomic scope" value="Bacteria"/>
</dbReference>
<dbReference type="OrthoDB" id="67547at2"/>
<dbReference type="STRING" id="869210.Marky_0158"/>